<dbReference type="GO" id="GO:0016757">
    <property type="term" value="F:glycosyltransferase activity"/>
    <property type="evidence" value="ECO:0007669"/>
    <property type="project" value="UniProtKB-ARBA"/>
</dbReference>
<dbReference type="AlphaFoldDB" id="A0A7Y0LA33"/>
<dbReference type="EMBL" id="JABBXH010000001">
    <property type="protein sequence ID" value="NMP30449.1"/>
    <property type="molecule type" value="Genomic_DNA"/>
</dbReference>
<dbReference type="PANTHER" id="PTHR12526">
    <property type="entry name" value="GLYCOSYLTRANSFERASE"/>
    <property type="match status" value="1"/>
</dbReference>
<evidence type="ECO:0000259" key="1">
    <source>
        <dbReference type="Pfam" id="PF13439"/>
    </source>
</evidence>
<dbReference type="PANTHER" id="PTHR12526:SF630">
    <property type="entry name" value="GLYCOSYLTRANSFERASE"/>
    <property type="match status" value="1"/>
</dbReference>
<dbReference type="Pfam" id="PF13692">
    <property type="entry name" value="Glyco_trans_1_4"/>
    <property type="match status" value="1"/>
</dbReference>
<keyword evidence="3" id="KW-1185">Reference proteome</keyword>
<name>A0A7Y0LA33_9GAMM</name>
<gene>
    <name evidence="2" type="ORF">HII17_02640</name>
</gene>
<proteinExistence type="predicted"/>
<dbReference type="CDD" id="cd03801">
    <property type="entry name" value="GT4_PimA-like"/>
    <property type="match status" value="1"/>
</dbReference>
<reference evidence="2 3" key="1">
    <citation type="submission" date="2020-04" db="EMBL/GenBank/DDBJ databases">
        <title>Thalassotalea sp. M1531, isolated from the surface of marine red alga.</title>
        <authorList>
            <person name="Pang L."/>
            <person name="Lu D.-C."/>
        </authorList>
    </citation>
    <scope>NUCLEOTIDE SEQUENCE [LARGE SCALE GENOMIC DNA]</scope>
    <source>
        <strain evidence="2 3">M1531</strain>
    </source>
</reference>
<comment type="caution">
    <text evidence="2">The sequence shown here is derived from an EMBL/GenBank/DDBJ whole genome shotgun (WGS) entry which is preliminary data.</text>
</comment>
<accession>A0A7Y0LA33</accession>
<keyword evidence="2" id="KW-0808">Transferase</keyword>
<organism evidence="2 3">
    <name type="scientific">Thalassotalea algicola</name>
    <dbReference type="NCBI Taxonomy" id="2716224"/>
    <lineage>
        <taxon>Bacteria</taxon>
        <taxon>Pseudomonadati</taxon>
        <taxon>Pseudomonadota</taxon>
        <taxon>Gammaproteobacteria</taxon>
        <taxon>Alteromonadales</taxon>
        <taxon>Colwelliaceae</taxon>
        <taxon>Thalassotalea</taxon>
    </lineage>
</organism>
<protein>
    <submittedName>
        <fullName evidence="2">Glycosyltransferase family 4 protein</fullName>
    </submittedName>
</protein>
<dbReference type="InterPro" id="IPR028098">
    <property type="entry name" value="Glyco_trans_4-like_N"/>
</dbReference>
<feature type="domain" description="Glycosyltransferase subfamily 4-like N-terminal" evidence="1">
    <location>
        <begin position="15"/>
        <end position="151"/>
    </location>
</feature>
<dbReference type="SUPFAM" id="SSF53756">
    <property type="entry name" value="UDP-Glycosyltransferase/glycogen phosphorylase"/>
    <property type="match status" value="1"/>
</dbReference>
<evidence type="ECO:0000313" key="2">
    <source>
        <dbReference type="EMBL" id="NMP30449.1"/>
    </source>
</evidence>
<dbReference type="Proteomes" id="UP000568664">
    <property type="component" value="Unassembled WGS sequence"/>
</dbReference>
<dbReference type="Gene3D" id="3.40.50.2000">
    <property type="entry name" value="Glycogen Phosphorylase B"/>
    <property type="match status" value="2"/>
</dbReference>
<evidence type="ECO:0000313" key="3">
    <source>
        <dbReference type="Proteomes" id="UP000568664"/>
    </source>
</evidence>
<dbReference type="RefSeq" id="WP_169073754.1">
    <property type="nucleotide sequence ID" value="NZ_JABBXH010000001.1"/>
</dbReference>
<dbReference type="Pfam" id="PF13439">
    <property type="entry name" value="Glyco_transf_4"/>
    <property type="match status" value="1"/>
</dbReference>
<sequence>MMNILILLPFLKNTGPANVVVSLVNQLKAKNVKLHVVCLFSAENSYKEKISAPNVCVEELNGFKPKSLIKLHHYIRKHNIDVLHSHCLLADIVAPWLTLFYRTKTISTVHCSLKDNYKNEYSFPKGPIYYCLHQFSLALFNSVTYVSTSISNKSNANIIYNGVQARNISFKSSAANTINLIYAGRLISSKNIAWLVDSVRWLNSNSPFNFKLHLFGDGDLYDSVSQNNNTDIITYGFVNDYQSLVPENSIFINPSLFEGMPMAVIEALAANLPVVLSDIEPHQEIKEHIKEGVSNFTNEYSSLLTAIKKLISSKGEVIVDKAKMRKQFEQHFSDNQMAVKYYTAYSALSQ</sequence>